<dbReference type="InterPro" id="IPR013525">
    <property type="entry name" value="ABC2_TM"/>
</dbReference>
<keyword evidence="5 8" id="KW-0812">Transmembrane</keyword>
<sequence>MSLLSGQQVKQLGLLRALVVRDLEAKYKGSSLGNLWTIAHQISQIFIYTYVFSIVLKVKLNLVGVDSNSFTFGLWLYAGLLPWTAITNALVQASTVVLTQPNLVKKVVFPLGLLPLVPVLSAFMESFAGFLLLVVMLGVSHQELQLTLILMPLIWIPQLLLTIGLSYLVAGLTVFIRDLAQSLLVVLSMLFYLTPIVYPLSAVPAEWRDWLLWLNPAAVVVEIYRELAIVGQITHWGEWLATVGYSLAAYGVGRWVYRRLRPGFADVL</sequence>
<dbReference type="PROSITE" id="PS51012">
    <property type="entry name" value="ABC_TM2"/>
    <property type="match status" value="1"/>
</dbReference>
<dbReference type="PANTHER" id="PTHR30413">
    <property type="entry name" value="INNER MEMBRANE TRANSPORT PERMEASE"/>
    <property type="match status" value="1"/>
</dbReference>
<evidence type="ECO:0000313" key="10">
    <source>
        <dbReference type="EMBL" id="MFG3819440.1"/>
    </source>
</evidence>
<keyword evidence="3 8" id="KW-0813">Transport</keyword>
<evidence type="ECO:0000256" key="8">
    <source>
        <dbReference type="RuleBase" id="RU361157"/>
    </source>
</evidence>
<comment type="similarity">
    <text evidence="2 8">Belongs to the ABC-2 integral membrane protein family.</text>
</comment>
<feature type="transmembrane region" description="Helical" evidence="8">
    <location>
        <begin position="146"/>
        <end position="167"/>
    </location>
</feature>
<comment type="caution">
    <text evidence="10">The sequence shown here is derived from an EMBL/GenBank/DDBJ whole genome shotgun (WGS) entry which is preliminary data.</text>
</comment>
<keyword evidence="4 8" id="KW-1003">Cell membrane</keyword>
<protein>
    <recommendedName>
        <fullName evidence="8">Transport permease protein</fullName>
    </recommendedName>
</protein>
<feature type="transmembrane region" description="Helical" evidence="8">
    <location>
        <begin position="70"/>
        <end position="91"/>
    </location>
</feature>
<evidence type="ECO:0000256" key="3">
    <source>
        <dbReference type="ARBA" id="ARBA00022448"/>
    </source>
</evidence>
<evidence type="ECO:0000313" key="11">
    <source>
        <dbReference type="Proteomes" id="UP001604335"/>
    </source>
</evidence>
<evidence type="ECO:0000256" key="1">
    <source>
        <dbReference type="ARBA" id="ARBA00004651"/>
    </source>
</evidence>
<feature type="transmembrane region" description="Helical" evidence="8">
    <location>
        <begin position="38"/>
        <end position="58"/>
    </location>
</feature>
<evidence type="ECO:0000256" key="2">
    <source>
        <dbReference type="ARBA" id="ARBA00007783"/>
    </source>
</evidence>
<dbReference type="RefSeq" id="WP_393015360.1">
    <property type="nucleotide sequence ID" value="NZ_JAZAQF010000091.1"/>
</dbReference>
<evidence type="ECO:0000259" key="9">
    <source>
        <dbReference type="PROSITE" id="PS51012"/>
    </source>
</evidence>
<feature type="transmembrane region" description="Helical" evidence="8">
    <location>
        <begin position="179"/>
        <end position="198"/>
    </location>
</feature>
<reference evidence="11" key="1">
    <citation type="journal article" date="2024" name="Algal Res.">
        <title>Biochemical, toxicological and genomic investigation of a high-biomass producing Limnothrix strain isolated from Italian shallow drinking water reservoir.</title>
        <authorList>
            <person name="Simonazzi M."/>
            <person name="Shishido T.K."/>
            <person name="Delbaje E."/>
            <person name="Wahlsten M."/>
            <person name="Fewer D.P."/>
            <person name="Sivonen K."/>
            <person name="Pezzolesi L."/>
            <person name="Pistocchi R."/>
        </authorList>
    </citation>
    <scope>NUCLEOTIDE SEQUENCE [LARGE SCALE GENOMIC DNA]</scope>
    <source>
        <strain evidence="11">LRLZ20PSL1</strain>
    </source>
</reference>
<proteinExistence type="inferred from homology"/>
<keyword evidence="7 8" id="KW-0472">Membrane</keyword>
<dbReference type="EMBL" id="JAZAQF010000091">
    <property type="protein sequence ID" value="MFG3819440.1"/>
    <property type="molecule type" value="Genomic_DNA"/>
</dbReference>
<evidence type="ECO:0000256" key="7">
    <source>
        <dbReference type="ARBA" id="ARBA00023136"/>
    </source>
</evidence>
<evidence type="ECO:0000256" key="5">
    <source>
        <dbReference type="ARBA" id="ARBA00022692"/>
    </source>
</evidence>
<keyword evidence="6 8" id="KW-1133">Transmembrane helix</keyword>
<dbReference type="InterPro" id="IPR047817">
    <property type="entry name" value="ABC2_TM_bact-type"/>
</dbReference>
<evidence type="ECO:0000256" key="6">
    <source>
        <dbReference type="ARBA" id="ARBA00022989"/>
    </source>
</evidence>
<dbReference type="Proteomes" id="UP001604335">
    <property type="component" value="Unassembled WGS sequence"/>
</dbReference>
<feature type="transmembrane region" description="Helical" evidence="8">
    <location>
        <begin position="111"/>
        <end position="139"/>
    </location>
</feature>
<evidence type="ECO:0000256" key="4">
    <source>
        <dbReference type="ARBA" id="ARBA00022475"/>
    </source>
</evidence>
<keyword evidence="11" id="KW-1185">Reference proteome</keyword>
<accession>A0ABW7CH69</accession>
<name>A0ABW7CH69_9CYAN</name>
<dbReference type="PANTHER" id="PTHR30413:SF10">
    <property type="entry name" value="CAPSULE POLYSACCHARIDE EXPORT INNER-MEMBRANE PROTEIN CTRC"/>
    <property type="match status" value="1"/>
</dbReference>
<feature type="transmembrane region" description="Helical" evidence="8">
    <location>
        <begin position="239"/>
        <end position="257"/>
    </location>
</feature>
<dbReference type="Pfam" id="PF01061">
    <property type="entry name" value="ABC2_membrane"/>
    <property type="match status" value="1"/>
</dbReference>
<comment type="subcellular location">
    <subcellularLocation>
        <location evidence="1 8">Cell membrane</location>
        <topology evidence="1 8">Multi-pass membrane protein</topology>
    </subcellularLocation>
</comment>
<organism evidence="10 11">
    <name type="scientific">Limnothrix redekei LRLZ20PSL1</name>
    <dbReference type="NCBI Taxonomy" id="3112953"/>
    <lineage>
        <taxon>Bacteria</taxon>
        <taxon>Bacillati</taxon>
        <taxon>Cyanobacteriota</taxon>
        <taxon>Cyanophyceae</taxon>
        <taxon>Pseudanabaenales</taxon>
        <taxon>Pseudanabaenaceae</taxon>
        <taxon>Limnothrix</taxon>
    </lineage>
</organism>
<gene>
    <name evidence="10" type="ORF">VPK24_17475</name>
</gene>
<feature type="domain" description="ABC transmembrane type-2" evidence="9">
    <location>
        <begin position="32"/>
        <end position="260"/>
    </location>
</feature>